<name>A0ABW1VBN0_9BACL</name>
<dbReference type="SUPFAM" id="SSF88713">
    <property type="entry name" value="Glycoside hydrolase/deacetylase"/>
    <property type="match status" value="1"/>
</dbReference>
<reference evidence="5" key="1">
    <citation type="journal article" date="2019" name="Int. J. Syst. Evol. Microbiol.">
        <title>The Global Catalogue of Microorganisms (GCM) 10K type strain sequencing project: providing services to taxonomists for standard genome sequencing and annotation.</title>
        <authorList>
            <consortium name="The Broad Institute Genomics Platform"/>
            <consortium name="The Broad Institute Genome Sequencing Center for Infectious Disease"/>
            <person name="Wu L."/>
            <person name="Ma J."/>
        </authorList>
    </citation>
    <scope>NUCLEOTIDE SEQUENCE [LARGE SCALE GENOMIC DNA]</scope>
    <source>
        <strain evidence="5">PCU 280</strain>
    </source>
</reference>
<evidence type="ECO:0000259" key="3">
    <source>
        <dbReference type="PROSITE" id="PS51677"/>
    </source>
</evidence>
<dbReference type="EC" id="3.-.-.-" evidence="4"/>
<dbReference type="PANTHER" id="PTHR10587:SF133">
    <property type="entry name" value="CHITIN DEACETYLASE 1-RELATED"/>
    <property type="match status" value="1"/>
</dbReference>
<evidence type="ECO:0000313" key="5">
    <source>
        <dbReference type="Proteomes" id="UP001596233"/>
    </source>
</evidence>
<gene>
    <name evidence="4" type="ORF">ACFP56_20725</name>
</gene>
<keyword evidence="5" id="KW-1185">Reference proteome</keyword>
<proteinExistence type="predicted"/>
<sequence length="260" mass="30259">MNALKKLQTVGKWLILTLSPLLLPAFEAPYESTVVHDRSYYEQRGDVMWEVPIEEKLIALTFDDGPSFDLTPQILDVLKQYDAKATFFVLGNRIDRHKDIVLREVMEGHEIGNHTFNHAFFNHHLSKNRISREIETTKRKLKEVAGVDSPWFRPPGGYYNDSVIEAAKESGYTVILWSWHQDTEDWKSPGVEAIVNKVLNNVRNGDIVLMHDNVMHSHQTVDALKIILPELKARGYKFVTISELVEQKYRWDELDYFQYE</sequence>
<dbReference type="PROSITE" id="PS51677">
    <property type="entry name" value="NODB"/>
    <property type="match status" value="1"/>
</dbReference>
<feature type="domain" description="NodB homology" evidence="3">
    <location>
        <begin position="56"/>
        <end position="239"/>
    </location>
</feature>
<dbReference type="PANTHER" id="PTHR10587">
    <property type="entry name" value="GLYCOSYL TRANSFERASE-RELATED"/>
    <property type="match status" value="1"/>
</dbReference>
<dbReference type="EMBL" id="JBHSTE010000009">
    <property type="protein sequence ID" value="MFC6335063.1"/>
    <property type="molecule type" value="Genomic_DNA"/>
</dbReference>
<dbReference type="InterPro" id="IPR050248">
    <property type="entry name" value="Polysacc_deacetylase_ArnD"/>
</dbReference>
<dbReference type="Pfam" id="PF01522">
    <property type="entry name" value="Polysacc_deac_1"/>
    <property type="match status" value="1"/>
</dbReference>
<dbReference type="CDD" id="cd10917">
    <property type="entry name" value="CE4_NodB_like_6s_7s"/>
    <property type="match status" value="1"/>
</dbReference>
<dbReference type="Gene3D" id="3.20.20.370">
    <property type="entry name" value="Glycoside hydrolase/deacetylase"/>
    <property type="match status" value="1"/>
</dbReference>
<keyword evidence="2 4" id="KW-0378">Hydrolase</keyword>
<organism evidence="4 5">
    <name type="scientific">Paenibacillus septentrionalis</name>
    <dbReference type="NCBI Taxonomy" id="429342"/>
    <lineage>
        <taxon>Bacteria</taxon>
        <taxon>Bacillati</taxon>
        <taxon>Bacillota</taxon>
        <taxon>Bacilli</taxon>
        <taxon>Bacillales</taxon>
        <taxon>Paenibacillaceae</taxon>
        <taxon>Paenibacillus</taxon>
    </lineage>
</organism>
<accession>A0ABW1VBN0</accession>
<dbReference type="GO" id="GO:0016787">
    <property type="term" value="F:hydrolase activity"/>
    <property type="evidence" value="ECO:0007669"/>
    <property type="project" value="UniProtKB-KW"/>
</dbReference>
<comment type="caution">
    <text evidence="4">The sequence shown here is derived from an EMBL/GenBank/DDBJ whole genome shotgun (WGS) entry which is preliminary data.</text>
</comment>
<evidence type="ECO:0000313" key="4">
    <source>
        <dbReference type="EMBL" id="MFC6335063.1"/>
    </source>
</evidence>
<dbReference type="InterPro" id="IPR002509">
    <property type="entry name" value="NODB_dom"/>
</dbReference>
<evidence type="ECO:0000256" key="2">
    <source>
        <dbReference type="ARBA" id="ARBA00022801"/>
    </source>
</evidence>
<dbReference type="InterPro" id="IPR011330">
    <property type="entry name" value="Glyco_hydro/deAcase_b/a-brl"/>
</dbReference>
<dbReference type="RefSeq" id="WP_379238225.1">
    <property type="nucleotide sequence ID" value="NZ_JBHSTE010000009.1"/>
</dbReference>
<keyword evidence="1" id="KW-0479">Metal-binding</keyword>
<dbReference type="Proteomes" id="UP001596233">
    <property type="component" value="Unassembled WGS sequence"/>
</dbReference>
<protein>
    <submittedName>
        <fullName evidence="4">Polysaccharide deacetylase family protein</fullName>
        <ecNumber evidence="4">3.-.-.-</ecNumber>
    </submittedName>
</protein>
<evidence type="ECO:0000256" key="1">
    <source>
        <dbReference type="ARBA" id="ARBA00022723"/>
    </source>
</evidence>